<gene>
    <name evidence="2" type="ORF">SAMN05444366_4279</name>
</gene>
<dbReference type="SMART" id="SM00255">
    <property type="entry name" value="TIR"/>
    <property type="match status" value="1"/>
</dbReference>
<keyword evidence="3" id="KW-1185">Reference proteome</keyword>
<dbReference type="SUPFAM" id="SSF52200">
    <property type="entry name" value="Toll/Interleukin receptor TIR domain"/>
    <property type="match status" value="1"/>
</dbReference>
<dbReference type="InterPro" id="IPR035897">
    <property type="entry name" value="Toll_tir_struct_dom_sf"/>
</dbReference>
<reference evidence="3" key="1">
    <citation type="submission" date="2016-11" db="EMBL/GenBank/DDBJ databases">
        <authorList>
            <person name="Varghese N."/>
            <person name="Submissions S."/>
        </authorList>
    </citation>
    <scope>NUCLEOTIDE SEQUENCE [LARGE SCALE GENOMIC DNA]</scope>
    <source>
        <strain evidence="3">DSM 1811</strain>
    </source>
</reference>
<dbReference type="PROSITE" id="PS50104">
    <property type="entry name" value="TIR"/>
    <property type="match status" value="1"/>
</dbReference>
<name>A0A1M7M1H9_9FLAO</name>
<evidence type="ECO:0000259" key="1">
    <source>
        <dbReference type="PROSITE" id="PS50104"/>
    </source>
</evidence>
<evidence type="ECO:0000313" key="3">
    <source>
        <dbReference type="Proteomes" id="UP000184121"/>
    </source>
</evidence>
<dbReference type="Proteomes" id="UP000184121">
    <property type="component" value="Unassembled WGS sequence"/>
</dbReference>
<dbReference type="EMBL" id="FRBY01000007">
    <property type="protein sequence ID" value="SHM84021.1"/>
    <property type="molecule type" value="Genomic_DNA"/>
</dbReference>
<dbReference type="AlphaFoldDB" id="A0A1M7M1H9"/>
<feature type="domain" description="TIR" evidence="1">
    <location>
        <begin position="227"/>
        <end position="358"/>
    </location>
</feature>
<sequence>MKKRYNQIIKDLNLKIGEVNYEVYLGSDIYFNKNEKKNWDIQIYQRIKGTPLEKYMFVSALVTIKRKEDQWFEDETEPIKIIGKQILQELRVEQTDSTETVICDIIESLKYSLEVDLILKNQYLTHDDIRELIKYYQQVSIVQMMLYQFIAGLSALRINGGDITIFHETIIQKKIYNVLEMIDIYENCINTKTISKGDVKKIFNLLYPDLKNQIKIMKIISNQEEDQNYDVALSFAGEDRAIAKKIADELTKQNYKVFYDEYEQASLWGKDLYSHLNDVYKNRARYCLIIISENYSKKVWTTHERKAAQTKAFLNNKEYILPLRIDNTEIDGLNETVGYIDLNQVGIEKTIDLLKQKLSS</sequence>
<dbReference type="GO" id="GO:0007165">
    <property type="term" value="P:signal transduction"/>
    <property type="evidence" value="ECO:0007669"/>
    <property type="project" value="InterPro"/>
</dbReference>
<dbReference type="Gene3D" id="3.40.50.10140">
    <property type="entry name" value="Toll/interleukin-1 receptor homology (TIR) domain"/>
    <property type="match status" value="1"/>
</dbReference>
<protein>
    <submittedName>
        <fullName evidence="2">TIR domain-containing protein</fullName>
    </submittedName>
</protein>
<organism evidence="2 3">
    <name type="scientific">Flavobacterium saccharophilum</name>
    <dbReference type="NCBI Taxonomy" id="29534"/>
    <lineage>
        <taxon>Bacteria</taxon>
        <taxon>Pseudomonadati</taxon>
        <taxon>Bacteroidota</taxon>
        <taxon>Flavobacteriia</taxon>
        <taxon>Flavobacteriales</taxon>
        <taxon>Flavobacteriaceae</taxon>
        <taxon>Flavobacterium</taxon>
    </lineage>
</organism>
<proteinExistence type="predicted"/>
<accession>A0A1M7M1H9</accession>
<dbReference type="STRING" id="29534.SAMN05444366_4279"/>
<evidence type="ECO:0000313" key="2">
    <source>
        <dbReference type="EMBL" id="SHM84021.1"/>
    </source>
</evidence>
<dbReference type="Pfam" id="PF13676">
    <property type="entry name" value="TIR_2"/>
    <property type="match status" value="1"/>
</dbReference>
<dbReference type="InterPro" id="IPR000157">
    <property type="entry name" value="TIR_dom"/>
</dbReference>